<dbReference type="GO" id="GO:0008408">
    <property type="term" value="F:3'-5' exonuclease activity"/>
    <property type="evidence" value="ECO:0007669"/>
    <property type="project" value="InterPro"/>
</dbReference>
<dbReference type="Pfam" id="PF00929">
    <property type="entry name" value="RNase_T"/>
    <property type="match status" value="1"/>
</dbReference>
<name>A0A2H9ZQZ6_9ASPA</name>
<gene>
    <name evidence="12" type="primary">SDN3</name>
    <name evidence="12" type="ORF">AXF42_Ash011049</name>
</gene>
<dbReference type="InterPro" id="IPR013520">
    <property type="entry name" value="Ribonucl_H"/>
</dbReference>
<organism evidence="12 13">
    <name type="scientific">Apostasia shenzhenica</name>
    <dbReference type="NCBI Taxonomy" id="1088818"/>
    <lineage>
        <taxon>Eukaryota</taxon>
        <taxon>Viridiplantae</taxon>
        <taxon>Streptophyta</taxon>
        <taxon>Embryophyta</taxon>
        <taxon>Tracheophyta</taxon>
        <taxon>Spermatophyta</taxon>
        <taxon>Magnoliopsida</taxon>
        <taxon>Liliopsida</taxon>
        <taxon>Asparagales</taxon>
        <taxon>Orchidaceae</taxon>
        <taxon>Apostasioideae</taxon>
        <taxon>Apostasia</taxon>
    </lineage>
</organism>
<evidence type="ECO:0000256" key="8">
    <source>
        <dbReference type="ARBA" id="ARBA00023242"/>
    </source>
</evidence>
<protein>
    <recommendedName>
        <fullName evidence="3">RNA exonuclease 4</fullName>
    </recommendedName>
</protein>
<evidence type="ECO:0000313" key="12">
    <source>
        <dbReference type="EMBL" id="PKA45708.1"/>
    </source>
</evidence>
<keyword evidence="6 12" id="KW-0378">Hydrolase</keyword>
<dbReference type="Gene3D" id="3.30.420.10">
    <property type="entry name" value="Ribonuclease H-like superfamily/Ribonuclease H"/>
    <property type="match status" value="1"/>
</dbReference>
<dbReference type="SMART" id="SM00479">
    <property type="entry name" value="EXOIII"/>
    <property type="match status" value="1"/>
</dbReference>
<evidence type="ECO:0000256" key="10">
    <source>
        <dbReference type="SAM" id="MobiDB-lite"/>
    </source>
</evidence>
<evidence type="ECO:0000256" key="2">
    <source>
        <dbReference type="ARBA" id="ARBA00010489"/>
    </source>
</evidence>
<dbReference type="GO" id="GO:0003676">
    <property type="term" value="F:nucleic acid binding"/>
    <property type="evidence" value="ECO:0007669"/>
    <property type="project" value="InterPro"/>
</dbReference>
<evidence type="ECO:0000256" key="6">
    <source>
        <dbReference type="ARBA" id="ARBA00022801"/>
    </source>
</evidence>
<dbReference type="SUPFAM" id="SSF53098">
    <property type="entry name" value="Ribonuclease H-like"/>
    <property type="match status" value="1"/>
</dbReference>
<evidence type="ECO:0000256" key="4">
    <source>
        <dbReference type="ARBA" id="ARBA00022552"/>
    </source>
</evidence>
<evidence type="ECO:0000256" key="5">
    <source>
        <dbReference type="ARBA" id="ARBA00022722"/>
    </source>
</evidence>
<dbReference type="EMBL" id="KZ454830">
    <property type="protein sequence ID" value="PKA45708.1"/>
    <property type="molecule type" value="Genomic_DNA"/>
</dbReference>
<proteinExistence type="inferred from homology"/>
<dbReference type="PANTHER" id="PTHR12801">
    <property type="entry name" value="RNA EXONUCLEASE REXO1 / RECO3 FAMILY MEMBER-RELATED"/>
    <property type="match status" value="1"/>
</dbReference>
<evidence type="ECO:0000256" key="7">
    <source>
        <dbReference type="ARBA" id="ARBA00022839"/>
    </source>
</evidence>
<dbReference type="GO" id="GO:0006364">
    <property type="term" value="P:rRNA processing"/>
    <property type="evidence" value="ECO:0007669"/>
    <property type="project" value="UniProtKB-KW"/>
</dbReference>
<dbReference type="GO" id="GO:0005634">
    <property type="term" value="C:nucleus"/>
    <property type="evidence" value="ECO:0007669"/>
    <property type="project" value="UniProtKB-SubCell"/>
</dbReference>
<evidence type="ECO:0000256" key="1">
    <source>
        <dbReference type="ARBA" id="ARBA00004123"/>
    </source>
</evidence>
<reference evidence="12 13" key="1">
    <citation type="journal article" date="2017" name="Nature">
        <title>The Apostasia genome and the evolution of orchids.</title>
        <authorList>
            <person name="Zhang G.Q."/>
            <person name="Liu K.W."/>
            <person name="Li Z."/>
            <person name="Lohaus R."/>
            <person name="Hsiao Y.Y."/>
            <person name="Niu S.C."/>
            <person name="Wang J.Y."/>
            <person name="Lin Y.C."/>
            <person name="Xu Q."/>
            <person name="Chen L.J."/>
            <person name="Yoshida K."/>
            <person name="Fujiwara S."/>
            <person name="Wang Z.W."/>
            <person name="Zhang Y.Q."/>
            <person name="Mitsuda N."/>
            <person name="Wang M."/>
            <person name="Liu G.H."/>
            <person name="Pecoraro L."/>
            <person name="Huang H.X."/>
            <person name="Xiao X.J."/>
            <person name="Lin M."/>
            <person name="Wu X.Y."/>
            <person name="Wu W.L."/>
            <person name="Chen Y.Y."/>
            <person name="Chang S.B."/>
            <person name="Sakamoto S."/>
            <person name="Ohme-Takagi M."/>
            <person name="Yagi M."/>
            <person name="Zeng S.J."/>
            <person name="Shen C.Y."/>
            <person name="Yeh C.M."/>
            <person name="Luo Y.B."/>
            <person name="Tsai W.C."/>
            <person name="Van de Peer Y."/>
            <person name="Liu Z.J."/>
        </authorList>
    </citation>
    <scope>NUCLEOTIDE SEQUENCE [LARGE SCALE GENOMIC DNA]</scope>
    <source>
        <strain evidence="13">cv. Shenzhen</strain>
        <tissue evidence="12">Stem</tissue>
    </source>
</reference>
<dbReference type="InterPro" id="IPR036397">
    <property type="entry name" value="RNaseH_sf"/>
</dbReference>
<keyword evidence="7" id="KW-0269">Exonuclease</keyword>
<feature type="region of interest" description="Disordered" evidence="10">
    <location>
        <begin position="248"/>
        <end position="277"/>
    </location>
</feature>
<evidence type="ECO:0000259" key="11">
    <source>
        <dbReference type="SMART" id="SM00479"/>
    </source>
</evidence>
<evidence type="ECO:0000256" key="9">
    <source>
        <dbReference type="ARBA" id="ARBA00025599"/>
    </source>
</evidence>
<dbReference type="OrthoDB" id="16516at2759"/>
<dbReference type="InterPro" id="IPR037431">
    <property type="entry name" value="REX4_DEDDh_dom"/>
</dbReference>
<dbReference type="Proteomes" id="UP000236161">
    <property type="component" value="Unassembled WGS sequence"/>
</dbReference>
<feature type="compositionally biased region" description="Basic residues" evidence="10">
    <location>
        <begin position="249"/>
        <end position="263"/>
    </location>
</feature>
<dbReference type="FunFam" id="3.30.420.10:FF:000007">
    <property type="entry name" value="Interferon-stimulated exonuclease gene 20"/>
    <property type="match status" value="1"/>
</dbReference>
<evidence type="ECO:0000256" key="3">
    <source>
        <dbReference type="ARBA" id="ARBA00016937"/>
    </source>
</evidence>
<dbReference type="AlphaFoldDB" id="A0A2H9ZQZ6"/>
<feature type="region of interest" description="Disordered" evidence="10">
    <location>
        <begin position="24"/>
        <end position="69"/>
    </location>
</feature>
<keyword evidence="8" id="KW-0539">Nucleus</keyword>
<dbReference type="InterPro" id="IPR047021">
    <property type="entry name" value="REXO1/3/4-like"/>
</dbReference>
<dbReference type="InterPro" id="IPR012337">
    <property type="entry name" value="RNaseH-like_sf"/>
</dbReference>
<comment type="similarity">
    <text evidence="2">Belongs to the REXO4 family.</text>
</comment>
<dbReference type="STRING" id="1088818.A0A2H9ZQZ6"/>
<feature type="domain" description="Exonuclease" evidence="11">
    <location>
        <begin position="84"/>
        <end position="243"/>
    </location>
</feature>
<evidence type="ECO:0000313" key="13">
    <source>
        <dbReference type="Proteomes" id="UP000236161"/>
    </source>
</evidence>
<comment type="subcellular location">
    <subcellularLocation>
        <location evidence="1">Nucleus</location>
    </subcellularLocation>
</comment>
<keyword evidence="4" id="KW-0698">rRNA processing</keyword>
<keyword evidence="5" id="KW-0540">Nuclease</keyword>
<accession>A0A2H9ZQZ6</accession>
<sequence length="277" mass="30896">MAADRAAAAAAAAAALNPNWSKLQQNLKARRRLKPSSNPAHPDTETLPSSALSKRKERPGFKPAVPPSTNAVLIPTSDDFSLTEALAMDCEMVGVTSQGNKSALGRVTLVNTWGNVVFDEYVRPLEYVVDFRTNISGIRPRDLKKAKDLLTVQKKVAELIKGRILVGHALHNDLKVLLLSHPKKDTRDTTTYQLFLREGRRRALKDLAAEFLGVKIQQKEHCPIEDARAVMLIYQKFKKQFEKSIKPRAGFKKNLKKKRKKKSGDKMSTKLDVSNTS</sequence>
<keyword evidence="13" id="KW-1185">Reference proteome</keyword>
<comment type="function">
    <text evidence="9">Exoribonuclease involved in ribosome biosynthesis. Involved in the processing of ITS1, the internal transcribed spacer localized between the 18S and 5.8S rRNAs.</text>
</comment>
<dbReference type="PANTHER" id="PTHR12801:SF45">
    <property type="entry name" value="RNA EXONUCLEASE 4"/>
    <property type="match status" value="1"/>
</dbReference>
<dbReference type="CDD" id="cd06144">
    <property type="entry name" value="REX4_like"/>
    <property type="match status" value="1"/>
</dbReference>